<name>A0A8S5Q1R2_9CAUD</name>
<protein>
    <submittedName>
        <fullName evidence="1">Major capsid protein</fullName>
    </submittedName>
</protein>
<dbReference type="EMBL" id="BK015555">
    <property type="protein sequence ID" value="DAE12605.1"/>
    <property type="molecule type" value="Genomic_DNA"/>
</dbReference>
<reference evidence="1" key="1">
    <citation type="journal article" date="2021" name="Proc. Natl. Acad. Sci. U.S.A.">
        <title>A Catalog of Tens of Thousands of Viruses from Human Metagenomes Reveals Hidden Associations with Chronic Diseases.</title>
        <authorList>
            <person name="Tisza M.J."/>
            <person name="Buck C.B."/>
        </authorList>
    </citation>
    <scope>NUCLEOTIDE SEQUENCE</scope>
    <source>
        <strain evidence="1">CtOCb13</strain>
    </source>
</reference>
<proteinExistence type="predicted"/>
<sequence length="362" mass="40259">MAAFTFNAGQSNYTGEVLGDLLTLAAQENETYKEGLIHIKSGIQKKYALPSVQLGKIIQDHKATPDSSQGEYKFAERYLEPEDFMIYLEFNPRDFEQYYRPFQPKGNLVFRELDPKVQATMIRLLMEREQEYINQAIWCSATPTEAAKVSSSDGKVAAGKTEIGGEAEAGPMKYFNGAIARMLMNAAAAATSEDAKCGQVKIAGSGAFADGEAVEKELYAMWEATPPKIRKKAGLVILMDYKSWDAYNKYLSAKTMKYSDNRKENEHRFQGKRIIPMVALPNDTIFFGCFTTGMDSNLWMGVDYANDENVLQIEKLQNNSELYFMKVLLKMDVNIVRPSEITAHIPFTYTAASSGGGSGTGG</sequence>
<evidence type="ECO:0000313" key="1">
    <source>
        <dbReference type="EMBL" id="DAE12605.1"/>
    </source>
</evidence>
<accession>A0A8S5Q1R2</accession>
<organism evidence="1">
    <name type="scientific">Siphoviridae sp. ctOCb13</name>
    <dbReference type="NCBI Taxonomy" id="2825477"/>
    <lineage>
        <taxon>Viruses</taxon>
        <taxon>Duplodnaviria</taxon>
        <taxon>Heunggongvirae</taxon>
        <taxon>Uroviricota</taxon>
        <taxon>Caudoviricetes</taxon>
    </lineage>
</organism>